<name>A0A923HPI3_9BURK</name>
<evidence type="ECO:0000256" key="1">
    <source>
        <dbReference type="ARBA" id="ARBA00004162"/>
    </source>
</evidence>
<dbReference type="PANTHER" id="PTHR30558:SF7">
    <property type="entry name" value="TOL-PAL SYSTEM PROTEIN TOLR"/>
    <property type="match status" value="1"/>
</dbReference>
<dbReference type="EMBL" id="JACOFZ010000010">
    <property type="protein sequence ID" value="MBC3883174.1"/>
    <property type="molecule type" value="Genomic_DNA"/>
</dbReference>
<evidence type="ECO:0000313" key="9">
    <source>
        <dbReference type="EMBL" id="MBC3883174.1"/>
    </source>
</evidence>
<dbReference type="Proteomes" id="UP000627446">
    <property type="component" value="Unassembled WGS sequence"/>
</dbReference>
<dbReference type="Gene3D" id="3.30.420.270">
    <property type="match status" value="1"/>
</dbReference>
<evidence type="ECO:0000256" key="3">
    <source>
        <dbReference type="ARBA" id="ARBA00022475"/>
    </source>
</evidence>
<evidence type="ECO:0000256" key="5">
    <source>
        <dbReference type="ARBA" id="ARBA00022989"/>
    </source>
</evidence>
<dbReference type="Pfam" id="PF02472">
    <property type="entry name" value="ExbD"/>
    <property type="match status" value="1"/>
</dbReference>
<keyword evidence="7" id="KW-0653">Protein transport</keyword>
<comment type="subcellular location">
    <subcellularLocation>
        <location evidence="1">Cell membrane</location>
        <topology evidence="1">Single-pass membrane protein</topology>
    </subcellularLocation>
    <subcellularLocation>
        <location evidence="7">Cell membrane</location>
        <topology evidence="7">Single-pass type II membrane protein</topology>
    </subcellularLocation>
</comment>
<dbReference type="PANTHER" id="PTHR30558">
    <property type="entry name" value="EXBD MEMBRANE COMPONENT OF PMF-DRIVEN MACROMOLECULE IMPORT SYSTEM"/>
    <property type="match status" value="1"/>
</dbReference>
<keyword evidence="4 7" id="KW-0812">Transmembrane</keyword>
<proteinExistence type="inferred from homology"/>
<keyword evidence="7" id="KW-0813">Transport</keyword>
<dbReference type="AlphaFoldDB" id="A0A923HPI3"/>
<dbReference type="GO" id="GO:0015031">
    <property type="term" value="P:protein transport"/>
    <property type="evidence" value="ECO:0007669"/>
    <property type="project" value="UniProtKB-KW"/>
</dbReference>
<dbReference type="GO" id="GO:0005886">
    <property type="term" value="C:plasma membrane"/>
    <property type="evidence" value="ECO:0007669"/>
    <property type="project" value="UniProtKB-SubCell"/>
</dbReference>
<dbReference type="InterPro" id="IPR003400">
    <property type="entry name" value="ExbD"/>
</dbReference>
<gene>
    <name evidence="9" type="ORF">H8K36_17395</name>
</gene>
<protein>
    <submittedName>
        <fullName evidence="9">Biopolymer transporter ExbD</fullName>
    </submittedName>
</protein>
<evidence type="ECO:0000256" key="2">
    <source>
        <dbReference type="ARBA" id="ARBA00005811"/>
    </source>
</evidence>
<keyword evidence="5 8" id="KW-1133">Transmembrane helix</keyword>
<dbReference type="RefSeq" id="WP_186917793.1">
    <property type="nucleotide sequence ID" value="NZ_JACOFZ010000010.1"/>
</dbReference>
<keyword evidence="3" id="KW-1003">Cell membrane</keyword>
<evidence type="ECO:0000256" key="4">
    <source>
        <dbReference type="ARBA" id="ARBA00022692"/>
    </source>
</evidence>
<feature type="transmembrane region" description="Helical" evidence="8">
    <location>
        <begin position="27"/>
        <end position="45"/>
    </location>
</feature>
<keyword evidence="10" id="KW-1185">Reference proteome</keyword>
<sequence length="144" mass="15715">MENISTANTGKASAPAEPMLEMNMTPMIDVMLVLIIMFIMTLPVAQNAVNLNVAGADCAIVSCDLKKPVKVDIDFDGTVSWNGQVIDRNTLEYRFQEIGKLDKQPDVHLLANRLTLYKNVAAVMVAAQSRGVKSMGLIGSEQYL</sequence>
<evidence type="ECO:0000256" key="8">
    <source>
        <dbReference type="SAM" id="Phobius"/>
    </source>
</evidence>
<dbReference type="GO" id="GO:0022857">
    <property type="term" value="F:transmembrane transporter activity"/>
    <property type="evidence" value="ECO:0007669"/>
    <property type="project" value="InterPro"/>
</dbReference>
<evidence type="ECO:0000313" key="10">
    <source>
        <dbReference type="Proteomes" id="UP000627446"/>
    </source>
</evidence>
<comment type="similarity">
    <text evidence="2 7">Belongs to the ExbD/TolR family.</text>
</comment>
<evidence type="ECO:0000256" key="7">
    <source>
        <dbReference type="RuleBase" id="RU003879"/>
    </source>
</evidence>
<keyword evidence="6 8" id="KW-0472">Membrane</keyword>
<comment type="caution">
    <text evidence="9">The sequence shown here is derived from an EMBL/GenBank/DDBJ whole genome shotgun (WGS) entry which is preliminary data.</text>
</comment>
<reference evidence="9" key="1">
    <citation type="submission" date="2020-08" db="EMBL/GenBank/DDBJ databases">
        <title>Novel species isolated from subtropical streams in China.</title>
        <authorList>
            <person name="Lu H."/>
        </authorList>
    </citation>
    <scope>NUCLEOTIDE SEQUENCE</scope>
    <source>
        <strain evidence="9">LX22W</strain>
    </source>
</reference>
<accession>A0A923HPI3</accession>
<evidence type="ECO:0000256" key="6">
    <source>
        <dbReference type="ARBA" id="ARBA00023136"/>
    </source>
</evidence>
<organism evidence="9 10">
    <name type="scientific">Undibacterium nitidum</name>
    <dbReference type="NCBI Taxonomy" id="2762298"/>
    <lineage>
        <taxon>Bacteria</taxon>
        <taxon>Pseudomonadati</taxon>
        <taxon>Pseudomonadota</taxon>
        <taxon>Betaproteobacteria</taxon>
        <taxon>Burkholderiales</taxon>
        <taxon>Oxalobacteraceae</taxon>
        <taxon>Undibacterium</taxon>
    </lineage>
</organism>